<dbReference type="GO" id="GO:0016616">
    <property type="term" value="F:oxidoreductase activity, acting on the CH-OH group of donors, NAD or NADP as acceptor"/>
    <property type="evidence" value="ECO:0007669"/>
    <property type="project" value="InterPro"/>
</dbReference>
<comment type="similarity">
    <text evidence="1 4">Belongs to the D-isomer specific 2-hydroxyacid dehydrogenase family.</text>
</comment>
<dbReference type="InterPro" id="IPR006139">
    <property type="entry name" value="D-isomer_2_OHA_DH_cat_dom"/>
</dbReference>
<dbReference type="InterPro" id="IPR006140">
    <property type="entry name" value="D-isomer_DH_NAD-bd"/>
</dbReference>
<dbReference type="KEGG" id="crs:FQB35_10805"/>
<reference evidence="7 8" key="1">
    <citation type="submission" date="2019-07" db="EMBL/GenBank/DDBJ databases">
        <title>Complete genome of Crassaminicella thermophila SY095.</title>
        <authorList>
            <person name="Li X."/>
        </authorList>
    </citation>
    <scope>NUCLEOTIDE SEQUENCE [LARGE SCALE GENOMIC DNA]</scope>
    <source>
        <strain evidence="7 8">SY095</strain>
    </source>
</reference>
<evidence type="ECO:0000259" key="5">
    <source>
        <dbReference type="Pfam" id="PF00389"/>
    </source>
</evidence>
<evidence type="ECO:0000256" key="1">
    <source>
        <dbReference type="ARBA" id="ARBA00005854"/>
    </source>
</evidence>
<gene>
    <name evidence="7" type="ORF">FQB35_10805</name>
</gene>
<dbReference type="RefSeq" id="WP_148810824.1">
    <property type="nucleotide sequence ID" value="NZ_CP042243.1"/>
</dbReference>
<sequence>MWVKVLFTYDYGDERMNRIRELGYEVIYVYEKDVKVDEKNVDAEVLVCYDPFSTLDIKKMKNLKWIQLSSIGIDQVPIDYVKKEKIMITNNKGGYSIPIGEWIVMKILEMFKNSRKFYEKQKNGKWQMDTTLLELYGKTIGFIGTGSIANEGAKRLQGFGVRIIGVNTSGKKVDYFDKCFSMDDLDKMLPECDVVVLTIPYTNKTHNLINNDTISMMKEGVFLVNVSRGSIIDEVALLKFLRNGKIRGAALDVFTQEPLESDHPLWNFNNVIITPHNSWISEKRNERRFNMIYENLKRYISGKKLLNIVDLNKGY</sequence>
<evidence type="ECO:0000256" key="4">
    <source>
        <dbReference type="RuleBase" id="RU003719"/>
    </source>
</evidence>
<evidence type="ECO:0000256" key="2">
    <source>
        <dbReference type="ARBA" id="ARBA00023002"/>
    </source>
</evidence>
<evidence type="ECO:0000259" key="6">
    <source>
        <dbReference type="Pfam" id="PF02826"/>
    </source>
</evidence>
<feature type="domain" description="D-isomer specific 2-hydroxyacid dehydrogenase NAD-binding" evidence="6">
    <location>
        <begin position="105"/>
        <end position="277"/>
    </location>
</feature>
<dbReference type="Proteomes" id="UP000324646">
    <property type="component" value="Chromosome"/>
</dbReference>
<dbReference type="PANTHER" id="PTHR43333:SF1">
    <property type="entry name" value="D-ISOMER SPECIFIC 2-HYDROXYACID DEHYDROGENASE NAD-BINDING DOMAIN-CONTAINING PROTEIN"/>
    <property type="match status" value="1"/>
</dbReference>
<dbReference type="InterPro" id="IPR029753">
    <property type="entry name" value="D-isomer_DH_CS"/>
</dbReference>
<name>A0A5C0SH48_CRATE</name>
<proteinExistence type="inferred from homology"/>
<dbReference type="SUPFAM" id="SSF52283">
    <property type="entry name" value="Formate/glycerate dehydrogenase catalytic domain-like"/>
    <property type="match status" value="1"/>
</dbReference>
<dbReference type="GO" id="GO:0051287">
    <property type="term" value="F:NAD binding"/>
    <property type="evidence" value="ECO:0007669"/>
    <property type="project" value="InterPro"/>
</dbReference>
<dbReference type="EMBL" id="CP042243">
    <property type="protein sequence ID" value="QEK13651.1"/>
    <property type="molecule type" value="Genomic_DNA"/>
</dbReference>
<dbReference type="CDD" id="cd12155">
    <property type="entry name" value="PGDH_1"/>
    <property type="match status" value="1"/>
</dbReference>
<keyword evidence="8" id="KW-1185">Reference proteome</keyword>
<evidence type="ECO:0000313" key="7">
    <source>
        <dbReference type="EMBL" id="QEK13651.1"/>
    </source>
</evidence>
<feature type="domain" description="D-isomer specific 2-hydroxyacid dehydrogenase catalytic" evidence="5">
    <location>
        <begin position="8"/>
        <end position="309"/>
    </location>
</feature>
<keyword evidence="2 4" id="KW-0560">Oxidoreductase</keyword>
<evidence type="ECO:0000256" key="3">
    <source>
        <dbReference type="ARBA" id="ARBA00023027"/>
    </source>
</evidence>
<protein>
    <submittedName>
        <fullName evidence="7">Dihydrofolate reductase</fullName>
    </submittedName>
</protein>
<evidence type="ECO:0000313" key="8">
    <source>
        <dbReference type="Proteomes" id="UP000324646"/>
    </source>
</evidence>
<dbReference type="Pfam" id="PF00389">
    <property type="entry name" value="2-Hacid_dh"/>
    <property type="match status" value="1"/>
</dbReference>
<dbReference type="OrthoDB" id="9805416at2"/>
<dbReference type="Gene3D" id="3.40.50.720">
    <property type="entry name" value="NAD(P)-binding Rossmann-like Domain"/>
    <property type="match status" value="2"/>
</dbReference>
<dbReference type="PROSITE" id="PS00671">
    <property type="entry name" value="D_2_HYDROXYACID_DH_3"/>
    <property type="match status" value="1"/>
</dbReference>
<dbReference type="SUPFAM" id="SSF51735">
    <property type="entry name" value="NAD(P)-binding Rossmann-fold domains"/>
    <property type="match status" value="1"/>
</dbReference>
<dbReference type="PANTHER" id="PTHR43333">
    <property type="entry name" value="2-HACID_DH_C DOMAIN-CONTAINING PROTEIN"/>
    <property type="match status" value="1"/>
</dbReference>
<accession>A0A5C0SH48</accession>
<keyword evidence="3" id="KW-0520">NAD</keyword>
<dbReference type="InterPro" id="IPR036291">
    <property type="entry name" value="NAD(P)-bd_dom_sf"/>
</dbReference>
<dbReference type="Pfam" id="PF02826">
    <property type="entry name" value="2-Hacid_dh_C"/>
    <property type="match status" value="1"/>
</dbReference>
<dbReference type="AlphaFoldDB" id="A0A5C0SH48"/>
<organism evidence="7 8">
    <name type="scientific">Crassaminicella thermophila</name>
    <dbReference type="NCBI Taxonomy" id="2599308"/>
    <lineage>
        <taxon>Bacteria</taxon>
        <taxon>Bacillati</taxon>
        <taxon>Bacillota</taxon>
        <taxon>Clostridia</taxon>
        <taxon>Eubacteriales</taxon>
        <taxon>Clostridiaceae</taxon>
        <taxon>Crassaminicella</taxon>
    </lineage>
</organism>